<dbReference type="Pfam" id="PF02962">
    <property type="entry name" value="CHMI"/>
    <property type="match status" value="1"/>
</dbReference>
<evidence type="ECO:0000313" key="1">
    <source>
        <dbReference type="EMBL" id="MBW8640088.1"/>
    </source>
</evidence>
<dbReference type="AlphaFoldDB" id="A0AAE3D3W5"/>
<comment type="caution">
    <text evidence="1">The sequence shown here is derived from an EMBL/GenBank/DDBJ whole genome shotgun (WGS) entry which is preliminary data.</text>
</comment>
<sequence length="128" mass="14619">MPHIIIEYSANLETRADINMLCKHVRDAALATGLFETGAIRVRAHKCDHYAIADDHPYDAFVHLDIRIGKGRTEEDRRMLGQAVFDRAAEELAPLFEAPHLALSLYLTEIPPESSWKKNGIHQRFRKN</sequence>
<dbReference type="SUPFAM" id="SSF55331">
    <property type="entry name" value="Tautomerase/MIF"/>
    <property type="match status" value="1"/>
</dbReference>
<dbReference type="CDD" id="cd00580">
    <property type="entry name" value="CHMI"/>
    <property type="match status" value="1"/>
</dbReference>
<organism evidence="1 2">
    <name type="scientific">Flavimaribacter sediminis</name>
    <dbReference type="NCBI Taxonomy" id="2865987"/>
    <lineage>
        <taxon>Bacteria</taxon>
        <taxon>Pseudomonadati</taxon>
        <taxon>Pseudomonadota</taxon>
        <taxon>Alphaproteobacteria</taxon>
        <taxon>Hyphomicrobiales</taxon>
        <taxon>Rhizobiaceae</taxon>
        <taxon>Flavimaribacter</taxon>
    </lineage>
</organism>
<dbReference type="Gene3D" id="3.30.429.10">
    <property type="entry name" value="Macrophage Migration Inhibitory Factor"/>
    <property type="match status" value="1"/>
</dbReference>
<dbReference type="EMBL" id="JAICBX010000005">
    <property type="protein sequence ID" value="MBW8640088.1"/>
    <property type="molecule type" value="Genomic_DNA"/>
</dbReference>
<dbReference type="InterPro" id="IPR014347">
    <property type="entry name" value="Tautomerase/MIF_sf"/>
</dbReference>
<keyword evidence="2" id="KW-1185">Reference proteome</keyword>
<name>A0AAE3D3W5_9HYPH</name>
<dbReference type="PANTHER" id="PTHR37950">
    <property type="entry name" value="4-HYDROXYPHENYLACETATE CATABOLISM PROTEIN"/>
    <property type="match status" value="1"/>
</dbReference>
<gene>
    <name evidence="1" type="ORF">K1W69_23035</name>
</gene>
<dbReference type="PANTHER" id="PTHR37950:SF1">
    <property type="entry name" value="4-HYDROXYPHENYLACETATE CATABOLISM PROTEIN"/>
    <property type="match status" value="1"/>
</dbReference>
<dbReference type="InterPro" id="IPR004220">
    <property type="entry name" value="5-COMe_2-OHmuconate_Isoase"/>
</dbReference>
<evidence type="ECO:0000313" key="2">
    <source>
        <dbReference type="Proteomes" id="UP001196509"/>
    </source>
</evidence>
<dbReference type="GO" id="GO:0008704">
    <property type="term" value="F:5-carboxymethyl-2-hydroxymuconate delta-isomerase activity"/>
    <property type="evidence" value="ECO:0007669"/>
    <property type="project" value="InterPro"/>
</dbReference>
<accession>A0AAE3D3W5</accession>
<protein>
    <submittedName>
        <fullName evidence="1">5-carboxymethyl-2-hydroxymuconate Delta-isomerase</fullName>
    </submittedName>
</protein>
<dbReference type="Proteomes" id="UP001196509">
    <property type="component" value="Unassembled WGS sequence"/>
</dbReference>
<reference evidence="1" key="1">
    <citation type="submission" date="2021-08" db="EMBL/GenBank/DDBJ databases">
        <title>Hoeflea bacterium WL0058 sp. nov., isolated from the sediment.</title>
        <authorList>
            <person name="Wang L."/>
            <person name="Zhang D."/>
        </authorList>
    </citation>
    <scope>NUCLEOTIDE SEQUENCE</scope>
    <source>
        <strain evidence="1">WL0058</strain>
    </source>
</reference>
<proteinExistence type="predicted"/>
<dbReference type="RefSeq" id="WP_220230806.1">
    <property type="nucleotide sequence ID" value="NZ_JAICBX010000005.1"/>
</dbReference>